<organism evidence="6 7">
    <name type="scientific">Paramecium sonneborni</name>
    <dbReference type="NCBI Taxonomy" id="65129"/>
    <lineage>
        <taxon>Eukaryota</taxon>
        <taxon>Sar</taxon>
        <taxon>Alveolata</taxon>
        <taxon>Ciliophora</taxon>
        <taxon>Intramacronucleata</taxon>
        <taxon>Oligohymenophorea</taxon>
        <taxon>Peniculida</taxon>
        <taxon>Parameciidae</taxon>
        <taxon>Paramecium</taxon>
    </lineage>
</organism>
<sequence>MLNTPLPENRYFEGFYIFGIFTNKQGIYRVLTLPTNQGSYMIAITVELILFNKMPSSSSIQFLINNTYYGQIYSDESGLVKTDKLFLYWTDNRQSATYNDISYTNNVYHTLYLYANITDTFVIKIIGNFSDQNTGWGLRGCNVYSGYCPINCLKCEEKFNCLTCQNGYLKSKWGTCTQCLGSYQQKINSTHCLEDDDETNYSKYIIKEFIDLALDNETYPEYKLINANGSNFLKGEGIYYSVWNSAWRMFGGPFIWAQAKFSRNINIENPHYSITISFIVVFGPTFPDDGQFIFSLDGQIQIECTSYQQAEISIQHKQLHNTSNILIEIGCLGVNNEPISAYCGFYQHYITVHQCKPNCNSCSNDQNCLDQNYVDQSNTCQDNQFFNQFQLQCQNCPFSCMTCTSYQNCLTCKNTFTNPQQGCICTHNQYLEQEQCYNCPQNCNQCINQQKCTECVQGQFRKLFNNECICEDSYFEFELLCKKCILNCIKCSQETSCEICQTGYILSESGICIQQSNTYYQATLDKFLECPVSQLCNPCQQINTQCTCGDMIISGTEYCDDGNQIEFDGCHNCLFSCQIECTKCIQGICYECATRGWYLDISMPQNYVCKEVCLDGFVVGSEKCDDALQGTSICRNCQYYCRSDCLECNYANGKCVKCREGLIGENNYCKNQCGDGIKVYAPDIPFNEECDDGNLIDYDGCSRTCQFQCQNNSICDICQYNKCLHCVNKYQLNPSLNRCECAQSCQLCELITGKGCLQCKSGFKLIDNECFTICGDSMITSNEQCDDGNLEYGDGCHQCYYNCESQCLECIYGKCFKCISNYQVIHGRCQQIVDYYHYLNPTFIDTQIQQNEHTQQFYQFYQDYEYNIYLNRISLESLEQKILLHIQQNEIVYFTYLYANCNHSFFQTDLQITNYLTNQQNYLYSNCFSQTETCPLNCITLNKQEGSKINQIRDCYNQNLLISYYNSEYCYQNDFECLQNCPINCQICYQDSCILCQNGYYLHIINNSCHSICGDNLIMIEEFCDDGNNLMFDGCYQCQYQCQEQCIDCQYGKCSLCQQDYFLDIKIERCLDYTDCDELQGFYYNQSNNLCFTQCGDSIKAGDEQCDDGNNIEYDGCFQCLYSCNQYCIKCGQGDCEQCQIGYKKHNLDCIPDCGDGIILDNEQCDDGNSLLNDGCTNCKIDKGYKCQILDSKSFCFQCKSECSDCEFKNGQLLCLNCNKGYFFSFGQCLKCSEHCQECSNTPNNCTICIIQNCQKCHNKEGYYYDFDQKKCITKCGDGIMAGDEQCDDGNHLNQDGCNSKCFIEKGYNCILNQCNLKQEKIIQYFYPNSSTSNYLQIKSEFDFQNSCTKIKINVEFFQNNEFNYSLILIPVQINKTNQSESITQFHECQIQFNFFKTITEVNLIHLLIPITNNSSRNLEEEEDIKEIIITPKKQVYYNEAQKAQAQTVVSTSNQLTFLLQLIGPLTILFGGLNFFWTILDILTWINNFYFLNVDYPLNVKLFFQKLQWDDIFNIPEFISFNQPTDTYYFEAPPKFNEKNINPLLINNLQVFGCLIVLAILLYFITLVLIKIFEKKFNQKKQKRQGITVFTICYQETNIQTQEQQQQPKEPIQERLSKLPRFFDFIIRQSYEYKLTFLSKIISIINLLLLDIFMACILQLTCEKKEYNFMVTINNFLAILGLILILVMYKLFEFVSSKHYILLDHFIFQRKYLSLYDGIDFGNKIAKKYCYFNLIRKIAFIFSIVMLYEKPVLQTTFCCLSCFINQAFLLYQNPFNSRIGLIQTAIPDFCIFCIVLVSVLISIDDMTNFLSFDQKYNIGWFIITLIGLSILIQLIFLLIEFLQNLLTNLRGLKQMFCR</sequence>
<feature type="domain" description="EGF-like" evidence="5">
    <location>
        <begin position="576"/>
        <end position="625"/>
    </location>
</feature>
<evidence type="ECO:0000256" key="4">
    <source>
        <dbReference type="SAM" id="Phobius"/>
    </source>
</evidence>
<feature type="transmembrane region" description="Helical" evidence="4">
    <location>
        <begin position="1637"/>
        <end position="1661"/>
    </location>
</feature>
<dbReference type="NCBIfam" id="TIGR02232">
    <property type="entry name" value="myxo_disulf_rpt"/>
    <property type="match status" value="5"/>
</dbReference>
<dbReference type="InterPro" id="IPR006212">
    <property type="entry name" value="Furin_repeat"/>
</dbReference>
<accession>A0A8S1N7G2</accession>
<feature type="domain" description="EGF-like" evidence="5">
    <location>
        <begin position="147"/>
        <end position="177"/>
    </location>
</feature>
<proteinExistence type="predicted"/>
<feature type="transmembrane region" description="Helical" evidence="4">
    <location>
        <begin position="1818"/>
        <end position="1842"/>
    </location>
</feature>
<keyword evidence="4" id="KW-1133">Transmembrane helix</keyword>
<dbReference type="SMART" id="SM00261">
    <property type="entry name" value="FU"/>
    <property type="match status" value="9"/>
</dbReference>
<evidence type="ECO:0000313" key="7">
    <source>
        <dbReference type="Proteomes" id="UP000692954"/>
    </source>
</evidence>
<comment type="caution">
    <text evidence="6">The sequence shown here is derived from an EMBL/GenBank/DDBJ whole genome shotgun (WGS) entry which is preliminary data.</text>
</comment>
<feature type="transmembrane region" description="Helical" evidence="4">
    <location>
        <begin position="1754"/>
        <end position="1773"/>
    </location>
</feature>
<dbReference type="InterPro" id="IPR011936">
    <property type="entry name" value="Myxo_disulph_rpt"/>
</dbReference>
<feature type="domain" description="EGF-like" evidence="5">
    <location>
        <begin position="976"/>
        <end position="1010"/>
    </location>
</feature>
<reference evidence="6" key="1">
    <citation type="submission" date="2021-01" db="EMBL/GenBank/DDBJ databases">
        <authorList>
            <consortium name="Genoscope - CEA"/>
            <person name="William W."/>
        </authorList>
    </citation>
    <scope>NUCLEOTIDE SEQUENCE</scope>
</reference>
<protein>
    <recommendedName>
        <fullName evidence="5">EGF-like domain-containing protein</fullName>
    </recommendedName>
</protein>
<dbReference type="Proteomes" id="UP000692954">
    <property type="component" value="Unassembled WGS sequence"/>
</dbReference>
<dbReference type="EMBL" id="CAJJDN010000053">
    <property type="protein sequence ID" value="CAD8089107.1"/>
    <property type="molecule type" value="Genomic_DNA"/>
</dbReference>
<dbReference type="PANTHER" id="PTHR38934">
    <property type="entry name" value="HYPHALLY REGULATED CELL WALL PROTEIN 1"/>
    <property type="match status" value="1"/>
</dbReference>
<evidence type="ECO:0000259" key="5">
    <source>
        <dbReference type="SMART" id="SM00181"/>
    </source>
</evidence>
<dbReference type="OrthoDB" id="290842at2759"/>
<gene>
    <name evidence="6" type="ORF">PSON_ATCC_30995.1.T0530278</name>
</gene>
<keyword evidence="4" id="KW-0812">Transmembrane</keyword>
<evidence type="ECO:0000256" key="2">
    <source>
        <dbReference type="ARBA" id="ARBA00022737"/>
    </source>
</evidence>
<dbReference type="Pfam" id="PF13948">
    <property type="entry name" value="DUF4215"/>
    <property type="match status" value="7"/>
</dbReference>
<name>A0A8S1N7G2_9CILI</name>
<keyword evidence="1" id="KW-0732">Signal</keyword>
<feature type="domain" description="EGF-like" evidence="5">
    <location>
        <begin position="636"/>
        <end position="670"/>
    </location>
</feature>
<keyword evidence="4" id="KW-0472">Membrane</keyword>
<evidence type="ECO:0000313" key="6">
    <source>
        <dbReference type="EMBL" id="CAD8089107.1"/>
    </source>
</evidence>
<feature type="domain" description="EGF-like" evidence="5">
    <location>
        <begin position="480"/>
        <end position="513"/>
    </location>
</feature>
<keyword evidence="2" id="KW-0677">Repeat</keyword>
<feature type="transmembrane region" description="Helical" evidence="4">
    <location>
        <begin position="1549"/>
        <end position="1573"/>
    </location>
</feature>
<feature type="transmembrane region" description="Helical" evidence="4">
    <location>
        <begin position="1667"/>
        <end position="1689"/>
    </location>
</feature>
<evidence type="ECO:0000256" key="1">
    <source>
        <dbReference type="ARBA" id="ARBA00022729"/>
    </source>
</evidence>
<keyword evidence="7" id="KW-1185">Reference proteome</keyword>
<feature type="domain" description="EGF-like" evidence="5">
    <location>
        <begin position="1198"/>
        <end position="1230"/>
    </location>
</feature>
<dbReference type="PANTHER" id="PTHR38934:SF6">
    <property type="entry name" value="CHROMOSOME UNDETERMINED SCAFFOLD_176, WHOLE GENOME SHOTGUN SEQUENCE"/>
    <property type="match status" value="1"/>
</dbReference>
<dbReference type="SMART" id="SM00181">
    <property type="entry name" value="EGF"/>
    <property type="match status" value="7"/>
</dbReference>
<keyword evidence="3" id="KW-1015">Disulfide bond</keyword>
<feature type="transmembrane region" description="Helical" evidence="4">
    <location>
        <begin position="1785"/>
        <end position="1803"/>
    </location>
</feature>
<dbReference type="InterPro" id="IPR000742">
    <property type="entry name" value="EGF"/>
</dbReference>
<feature type="transmembrane region" description="Helical" evidence="4">
    <location>
        <begin position="1729"/>
        <end position="1748"/>
    </location>
</feature>
<feature type="domain" description="EGF-like" evidence="5">
    <location>
        <begin position="740"/>
        <end position="771"/>
    </location>
</feature>
<evidence type="ECO:0000256" key="3">
    <source>
        <dbReference type="ARBA" id="ARBA00023157"/>
    </source>
</evidence>